<evidence type="ECO:0000256" key="4">
    <source>
        <dbReference type="ARBA" id="ARBA00022023"/>
    </source>
</evidence>
<organism evidence="15 16">
    <name type="scientific">Solobacterium moorei</name>
    <dbReference type="NCBI Taxonomy" id="102148"/>
    <lineage>
        <taxon>Bacteria</taxon>
        <taxon>Bacillati</taxon>
        <taxon>Bacillota</taxon>
        <taxon>Erysipelotrichia</taxon>
        <taxon>Erysipelotrichales</taxon>
        <taxon>Erysipelotrichaceae</taxon>
        <taxon>Solobacterium</taxon>
    </lineage>
</organism>
<sequence>MKNTDIKKLTQWYDQNKRSMPWRDTGNPYDVWLSEIMLQQTRIEAVKPKYIAFKNELPDIASLANCDDDRLMRLWEGLGYYSRARNLKKCAIFLMEYYDGKLPKDFELLKILPGIGPYTAGAIASIAYNLPAPAIDGNVLRVLTRYYGITEDIRLPKVKEMIEEKLNDFYSPKQLNPNYASFNQGIMELGETICVPNGAPQCKKCPLNKNCYAYQNQMTDSIPYRSSLKDRKILARTLFIIRDDQSFLVHKRPHKGLLAGLYEFPGVDAHLTKSEMISHVESLGFTPLKITTLPEAKHIFTHLEWHMRAYEIKVAEIQHTLDEHYYLANKKELQSLAIPSAFRKYTDWYSLRD</sequence>
<accession>A0A412PFM3</accession>
<comment type="similarity">
    <text evidence="2 13">Belongs to the Nth/MutY family.</text>
</comment>
<dbReference type="CDD" id="cd00056">
    <property type="entry name" value="ENDO3c"/>
    <property type="match status" value="1"/>
</dbReference>
<dbReference type="EMBL" id="QRWX01000002">
    <property type="protein sequence ID" value="RGT56421.1"/>
    <property type="molecule type" value="Genomic_DNA"/>
</dbReference>
<evidence type="ECO:0000256" key="5">
    <source>
        <dbReference type="ARBA" id="ARBA00022485"/>
    </source>
</evidence>
<evidence type="ECO:0000256" key="12">
    <source>
        <dbReference type="ARBA" id="ARBA00023295"/>
    </source>
</evidence>
<dbReference type="InterPro" id="IPR029119">
    <property type="entry name" value="MutY_C"/>
</dbReference>
<dbReference type="GO" id="GO:0035485">
    <property type="term" value="F:adenine/guanine mispair binding"/>
    <property type="evidence" value="ECO:0007669"/>
    <property type="project" value="TreeGrafter"/>
</dbReference>
<evidence type="ECO:0000256" key="13">
    <source>
        <dbReference type="RuleBase" id="RU365096"/>
    </source>
</evidence>
<evidence type="ECO:0000256" key="2">
    <source>
        <dbReference type="ARBA" id="ARBA00008343"/>
    </source>
</evidence>
<comment type="function">
    <text evidence="13">Adenine glycosylase active on G-A mispairs.</text>
</comment>
<dbReference type="EC" id="3.2.2.31" evidence="3 13"/>
<dbReference type="GO" id="GO:0046872">
    <property type="term" value="F:metal ion binding"/>
    <property type="evidence" value="ECO:0007669"/>
    <property type="project" value="UniProtKB-UniRule"/>
</dbReference>
<dbReference type="SUPFAM" id="SSF48150">
    <property type="entry name" value="DNA-glycosylase"/>
    <property type="match status" value="1"/>
</dbReference>
<comment type="catalytic activity">
    <reaction evidence="1 13">
        <text>Hydrolyzes free adenine bases from 7,8-dihydro-8-oxoguanine:adenine mismatched double-stranded DNA, leaving an apurinic site.</text>
        <dbReference type="EC" id="3.2.2.31"/>
    </reaction>
</comment>
<reference evidence="15 16" key="1">
    <citation type="submission" date="2018-08" db="EMBL/GenBank/DDBJ databases">
        <title>A genome reference for cultivated species of the human gut microbiota.</title>
        <authorList>
            <person name="Zou Y."/>
            <person name="Xue W."/>
            <person name="Luo G."/>
        </authorList>
    </citation>
    <scope>NUCLEOTIDE SEQUENCE [LARGE SCALE GENOMIC DNA]</scope>
    <source>
        <strain evidence="15 16">AF18-46</strain>
    </source>
</reference>
<dbReference type="Proteomes" id="UP000284731">
    <property type="component" value="Unassembled WGS sequence"/>
</dbReference>
<evidence type="ECO:0000313" key="15">
    <source>
        <dbReference type="EMBL" id="RGT56421.1"/>
    </source>
</evidence>
<dbReference type="Pfam" id="PF14815">
    <property type="entry name" value="NUDIX_4"/>
    <property type="match status" value="1"/>
</dbReference>
<feature type="domain" description="HhH-GPD" evidence="14">
    <location>
        <begin position="37"/>
        <end position="192"/>
    </location>
</feature>
<dbReference type="GO" id="GO:0000701">
    <property type="term" value="F:purine-specific mismatch base pair DNA N-glycosylase activity"/>
    <property type="evidence" value="ECO:0007669"/>
    <property type="project" value="UniProtKB-EC"/>
</dbReference>
<dbReference type="CDD" id="cd03431">
    <property type="entry name" value="NUDIX_DNA_Glycosylase_C-MutY"/>
    <property type="match status" value="1"/>
</dbReference>
<evidence type="ECO:0000256" key="8">
    <source>
        <dbReference type="ARBA" id="ARBA00022801"/>
    </source>
</evidence>
<protein>
    <recommendedName>
        <fullName evidence="4 13">Adenine DNA glycosylase</fullName>
        <ecNumber evidence="3 13">3.2.2.31</ecNumber>
    </recommendedName>
</protein>
<dbReference type="GO" id="GO:0034039">
    <property type="term" value="F:8-oxo-7,8-dihydroguanine DNA N-glycosylase activity"/>
    <property type="evidence" value="ECO:0007669"/>
    <property type="project" value="TreeGrafter"/>
</dbReference>
<evidence type="ECO:0000256" key="11">
    <source>
        <dbReference type="ARBA" id="ARBA00023204"/>
    </source>
</evidence>
<dbReference type="SUPFAM" id="SSF55811">
    <property type="entry name" value="Nudix"/>
    <property type="match status" value="1"/>
</dbReference>
<dbReference type="Pfam" id="PF00730">
    <property type="entry name" value="HhH-GPD"/>
    <property type="match status" value="1"/>
</dbReference>
<dbReference type="GO" id="GO:0006284">
    <property type="term" value="P:base-excision repair"/>
    <property type="evidence" value="ECO:0007669"/>
    <property type="project" value="UniProtKB-UniRule"/>
</dbReference>
<keyword evidence="8" id="KW-0378">Hydrolase</keyword>
<keyword evidence="11" id="KW-0234">DNA repair</keyword>
<keyword evidence="10" id="KW-0411">Iron-sulfur</keyword>
<dbReference type="InterPro" id="IPR023170">
    <property type="entry name" value="HhH_base_excis_C"/>
</dbReference>
<dbReference type="Gene3D" id="1.10.1670.10">
    <property type="entry name" value="Helix-hairpin-Helix base-excision DNA repair enzymes (C-terminal)"/>
    <property type="match status" value="1"/>
</dbReference>
<dbReference type="GO" id="GO:0051539">
    <property type="term" value="F:4 iron, 4 sulfur cluster binding"/>
    <property type="evidence" value="ECO:0007669"/>
    <property type="project" value="UniProtKB-UniRule"/>
</dbReference>
<keyword evidence="7 13" id="KW-0227">DNA damage</keyword>
<evidence type="ECO:0000256" key="9">
    <source>
        <dbReference type="ARBA" id="ARBA00023004"/>
    </source>
</evidence>
<evidence type="ECO:0000256" key="3">
    <source>
        <dbReference type="ARBA" id="ARBA00012045"/>
    </source>
</evidence>
<proteinExistence type="inferred from homology"/>
<dbReference type="InterPro" id="IPR000445">
    <property type="entry name" value="HhH_motif"/>
</dbReference>
<evidence type="ECO:0000256" key="10">
    <source>
        <dbReference type="ARBA" id="ARBA00023014"/>
    </source>
</evidence>
<dbReference type="RefSeq" id="WP_006525133.1">
    <property type="nucleotide sequence ID" value="NZ_CABJCF010000002.1"/>
</dbReference>
<dbReference type="Gene3D" id="3.90.79.10">
    <property type="entry name" value="Nucleoside Triphosphate Pyrophosphohydrolase"/>
    <property type="match status" value="1"/>
</dbReference>
<dbReference type="GO" id="GO:0032357">
    <property type="term" value="F:oxidized purine DNA binding"/>
    <property type="evidence" value="ECO:0007669"/>
    <property type="project" value="TreeGrafter"/>
</dbReference>
<dbReference type="AlphaFoldDB" id="A0A412PFM3"/>
<dbReference type="PROSITE" id="PS01155">
    <property type="entry name" value="ENDONUCLEASE_III_2"/>
    <property type="match status" value="1"/>
</dbReference>
<comment type="cofactor">
    <cofactor evidence="13">
        <name>[4Fe-4S] cluster</name>
        <dbReference type="ChEBI" id="CHEBI:49883"/>
    </cofactor>
    <text evidence="13">Binds 1 [4Fe-4S] cluster.</text>
</comment>
<gene>
    <name evidence="15" type="ORF">DWX20_06340</name>
</gene>
<keyword evidence="5" id="KW-0004">4Fe-4S</keyword>
<dbReference type="InterPro" id="IPR011257">
    <property type="entry name" value="DNA_glycosylase"/>
</dbReference>
<dbReference type="Gene3D" id="1.10.340.30">
    <property type="entry name" value="Hypothetical protein, domain 2"/>
    <property type="match status" value="1"/>
</dbReference>
<dbReference type="InterPro" id="IPR015797">
    <property type="entry name" value="NUDIX_hydrolase-like_dom_sf"/>
</dbReference>
<dbReference type="PANTHER" id="PTHR42944:SF1">
    <property type="entry name" value="ADENINE DNA GLYCOSYLASE"/>
    <property type="match status" value="1"/>
</dbReference>
<evidence type="ECO:0000256" key="1">
    <source>
        <dbReference type="ARBA" id="ARBA00000843"/>
    </source>
</evidence>
<dbReference type="SMART" id="SM00478">
    <property type="entry name" value="ENDO3c"/>
    <property type="match status" value="1"/>
</dbReference>
<comment type="caution">
    <text evidence="15">The sequence shown here is derived from an EMBL/GenBank/DDBJ whole genome shotgun (WGS) entry which is preliminary data.</text>
</comment>
<name>A0A412PFM3_9FIRM</name>
<keyword evidence="12 13" id="KW-0326">Glycosidase</keyword>
<evidence type="ECO:0000256" key="7">
    <source>
        <dbReference type="ARBA" id="ARBA00022763"/>
    </source>
</evidence>
<dbReference type="GO" id="GO:0006298">
    <property type="term" value="P:mismatch repair"/>
    <property type="evidence" value="ECO:0007669"/>
    <property type="project" value="TreeGrafter"/>
</dbReference>
<evidence type="ECO:0000256" key="6">
    <source>
        <dbReference type="ARBA" id="ARBA00022723"/>
    </source>
</evidence>
<evidence type="ECO:0000313" key="16">
    <source>
        <dbReference type="Proteomes" id="UP000284731"/>
    </source>
</evidence>
<dbReference type="InterPro" id="IPR004036">
    <property type="entry name" value="Endonuclease-III-like_CS2"/>
</dbReference>
<evidence type="ECO:0000259" key="14">
    <source>
        <dbReference type="SMART" id="SM00478"/>
    </source>
</evidence>
<keyword evidence="9 13" id="KW-0408">Iron</keyword>
<dbReference type="Pfam" id="PF00633">
    <property type="entry name" value="HHH"/>
    <property type="match status" value="1"/>
</dbReference>
<dbReference type="InterPro" id="IPR003265">
    <property type="entry name" value="HhH-GPD_domain"/>
</dbReference>
<dbReference type="InterPro" id="IPR044298">
    <property type="entry name" value="MIG/MutY"/>
</dbReference>
<dbReference type="PANTHER" id="PTHR42944">
    <property type="entry name" value="ADENINE DNA GLYCOSYLASE"/>
    <property type="match status" value="1"/>
</dbReference>
<keyword evidence="6" id="KW-0479">Metal-binding</keyword>